<evidence type="ECO:0000313" key="2">
    <source>
        <dbReference type="Proteomes" id="UP000241769"/>
    </source>
</evidence>
<gene>
    <name evidence="1" type="ORF">PROFUN_03109</name>
</gene>
<proteinExistence type="predicted"/>
<reference evidence="1 2" key="1">
    <citation type="journal article" date="2018" name="Genome Biol. Evol.">
        <title>Multiple Roots of Fruiting Body Formation in Amoebozoa.</title>
        <authorList>
            <person name="Hillmann F."/>
            <person name="Forbes G."/>
            <person name="Novohradska S."/>
            <person name="Ferling I."/>
            <person name="Riege K."/>
            <person name="Groth M."/>
            <person name="Westermann M."/>
            <person name="Marz M."/>
            <person name="Spaller T."/>
            <person name="Winckler T."/>
            <person name="Schaap P."/>
            <person name="Glockner G."/>
        </authorList>
    </citation>
    <scope>NUCLEOTIDE SEQUENCE [LARGE SCALE GENOMIC DNA]</scope>
    <source>
        <strain evidence="1 2">Jena</strain>
    </source>
</reference>
<dbReference type="AlphaFoldDB" id="A0A2P6NQ92"/>
<accession>A0A2P6NQ92</accession>
<keyword evidence="2" id="KW-1185">Reference proteome</keyword>
<organism evidence="1 2">
    <name type="scientific">Planoprotostelium fungivorum</name>
    <dbReference type="NCBI Taxonomy" id="1890364"/>
    <lineage>
        <taxon>Eukaryota</taxon>
        <taxon>Amoebozoa</taxon>
        <taxon>Evosea</taxon>
        <taxon>Variosea</taxon>
        <taxon>Cavosteliida</taxon>
        <taxon>Cavosteliaceae</taxon>
        <taxon>Planoprotostelium</taxon>
    </lineage>
</organism>
<dbReference type="InParanoid" id="A0A2P6NQ92"/>
<dbReference type="Proteomes" id="UP000241769">
    <property type="component" value="Unassembled WGS sequence"/>
</dbReference>
<protein>
    <submittedName>
        <fullName evidence="1">Uncharacterized protein</fullName>
    </submittedName>
</protein>
<name>A0A2P6NQ92_9EUKA</name>
<dbReference type="EMBL" id="MDYQ01000035">
    <property type="protein sequence ID" value="PRP86122.1"/>
    <property type="molecule type" value="Genomic_DNA"/>
</dbReference>
<evidence type="ECO:0000313" key="1">
    <source>
        <dbReference type="EMBL" id="PRP86122.1"/>
    </source>
</evidence>
<sequence length="163" mass="18124">MHVNHGSWVPGTVLGVSTKKQVIGSSGAVGTVNERNPMNWAVNVSGSAAIVKLTIVEAESVIIRSLYDSLDEAILKIKNVSCLVRSIQQQYRHTFSLTVKLYFSTSQKRRNIIIMAEMVALVEEVFVNSVLGVKTSCETTRLRPWKMPWQQNRSSDLYGVVSL</sequence>
<comment type="caution">
    <text evidence="1">The sequence shown here is derived from an EMBL/GenBank/DDBJ whole genome shotgun (WGS) entry which is preliminary data.</text>
</comment>